<sequence>DIVEAKIANTKEVVEIDKVLPLVAKEVVKAYKLIKLELENGEEIVLKRKEYTSKYKGVYRCKGEKKWKSSYTINGEQKYIGSFLTEEEAYNKLLKQLNKIYWIN</sequence>
<dbReference type="GO" id="GO:0003677">
    <property type="term" value="F:DNA binding"/>
    <property type="evidence" value="ECO:0007669"/>
    <property type="project" value="InterPro"/>
</dbReference>
<dbReference type="GO" id="GO:0003700">
    <property type="term" value="F:DNA-binding transcription factor activity"/>
    <property type="evidence" value="ECO:0007669"/>
    <property type="project" value="InterPro"/>
</dbReference>
<reference evidence="1" key="1">
    <citation type="journal article" date="2015" name="Nature">
        <title>Complex archaea that bridge the gap between prokaryotes and eukaryotes.</title>
        <authorList>
            <person name="Spang A."/>
            <person name="Saw J.H."/>
            <person name="Jorgensen S.L."/>
            <person name="Zaremba-Niedzwiedzka K."/>
            <person name="Martijn J."/>
            <person name="Lind A.E."/>
            <person name="van Eijk R."/>
            <person name="Schleper C."/>
            <person name="Guy L."/>
            <person name="Ettema T.J."/>
        </authorList>
    </citation>
    <scope>NUCLEOTIDE SEQUENCE</scope>
</reference>
<dbReference type="SUPFAM" id="SSF54171">
    <property type="entry name" value="DNA-binding domain"/>
    <property type="match status" value="1"/>
</dbReference>
<name>A0A0F8XVQ9_9ZZZZ</name>
<feature type="non-terminal residue" evidence="1">
    <location>
        <position position="1"/>
    </location>
</feature>
<proteinExistence type="predicted"/>
<evidence type="ECO:0000313" key="1">
    <source>
        <dbReference type="EMBL" id="KKK46069.1"/>
    </source>
</evidence>
<evidence type="ECO:0008006" key="2">
    <source>
        <dbReference type="Google" id="ProtNLM"/>
    </source>
</evidence>
<gene>
    <name evidence="1" type="ORF">LCGC14_3164420</name>
</gene>
<organism evidence="1">
    <name type="scientific">marine sediment metagenome</name>
    <dbReference type="NCBI Taxonomy" id="412755"/>
    <lineage>
        <taxon>unclassified sequences</taxon>
        <taxon>metagenomes</taxon>
        <taxon>ecological metagenomes</taxon>
    </lineage>
</organism>
<protein>
    <recommendedName>
        <fullName evidence="2">AP2/ERF domain-containing protein</fullName>
    </recommendedName>
</protein>
<comment type="caution">
    <text evidence="1">The sequence shown here is derived from an EMBL/GenBank/DDBJ whole genome shotgun (WGS) entry which is preliminary data.</text>
</comment>
<dbReference type="Gene3D" id="3.30.730.10">
    <property type="entry name" value="AP2/ERF domain"/>
    <property type="match status" value="1"/>
</dbReference>
<accession>A0A0F8XVQ9</accession>
<dbReference type="EMBL" id="LAZR01070036">
    <property type="protein sequence ID" value="KKK46069.1"/>
    <property type="molecule type" value="Genomic_DNA"/>
</dbReference>
<dbReference type="InterPro" id="IPR036955">
    <property type="entry name" value="AP2/ERF_dom_sf"/>
</dbReference>
<dbReference type="InterPro" id="IPR016177">
    <property type="entry name" value="DNA-bd_dom_sf"/>
</dbReference>
<dbReference type="AlphaFoldDB" id="A0A0F8XVQ9"/>